<name>A0AAP0MPZ3_9ROSI</name>
<dbReference type="AlphaFoldDB" id="A0AAP0MPZ3"/>
<dbReference type="Proteomes" id="UP001428341">
    <property type="component" value="Unassembled WGS sequence"/>
</dbReference>
<evidence type="ECO:0000313" key="1">
    <source>
        <dbReference type="EMBL" id="KAK9214805.1"/>
    </source>
</evidence>
<reference evidence="1 2" key="1">
    <citation type="submission" date="2024-05" db="EMBL/GenBank/DDBJ databases">
        <title>Haplotype-resolved chromosome-level genome assembly of Huyou (Citrus changshanensis).</title>
        <authorList>
            <person name="Miao C."/>
            <person name="Chen W."/>
            <person name="Wu Y."/>
            <person name="Wang L."/>
            <person name="Zhao S."/>
            <person name="Grierson D."/>
            <person name="Xu C."/>
            <person name="Chen K."/>
        </authorList>
    </citation>
    <scope>NUCLEOTIDE SEQUENCE [LARGE SCALE GENOMIC DNA]</scope>
    <source>
        <strain evidence="1">01-14</strain>
        <tissue evidence="1">Leaf</tissue>
    </source>
</reference>
<keyword evidence="2" id="KW-1185">Reference proteome</keyword>
<gene>
    <name evidence="1" type="ORF">WN944_006804</name>
</gene>
<evidence type="ECO:0000313" key="2">
    <source>
        <dbReference type="Proteomes" id="UP001428341"/>
    </source>
</evidence>
<dbReference type="EMBL" id="JBCGBO010000003">
    <property type="protein sequence ID" value="KAK9214805.1"/>
    <property type="molecule type" value="Genomic_DNA"/>
</dbReference>
<organism evidence="1 2">
    <name type="scientific">Citrus x changshan-huyou</name>
    <dbReference type="NCBI Taxonomy" id="2935761"/>
    <lineage>
        <taxon>Eukaryota</taxon>
        <taxon>Viridiplantae</taxon>
        <taxon>Streptophyta</taxon>
        <taxon>Embryophyta</taxon>
        <taxon>Tracheophyta</taxon>
        <taxon>Spermatophyta</taxon>
        <taxon>Magnoliopsida</taxon>
        <taxon>eudicotyledons</taxon>
        <taxon>Gunneridae</taxon>
        <taxon>Pentapetalae</taxon>
        <taxon>rosids</taxon>
        <taxon>malvids</taxon>
        <taxon>Sapindales</taxon>
        <taxon>Rutaceae</taxon>
        <taxon>Aurantioideae</taxon>
        <taxon>Citrus</taxon>
    </lineage>
</organism>
<comment type="caution">
    <text evidence="1">The sequence shown here is derived from an EMBL/GenBank/DDBJ whole genome shotgun (WGS) entry which is preliminary data.</text>
</comment>
<accession>A0AAP0MPZ3</accession>
<protein>
    <submittedName>
        <fullName evidence="1">Uncharacterized protein</fullName>
    </submittedName>
</protein>
<proteinExistence type="predicted"/>
<sequence length="79" mass="9038">MGKSQDTSFFQYQKCGTLDHGHIFLFHSILFKLTSGEMLLAFGQLFPRSLSEDVAQFVLLEKCLFHSVSVYNRACKCKI</sequence>